<keyword evidence="2" id="KW-0671">Queuosine biosynthesis</keyword>
<dbReference type="PANTHER" id="PTHR46499:SF1">
    <property type="entry name" value="QUEUINE TRNA-RIBOSYLTRANSFERASE"/>
    <property type="match status" value="1"/>
</dbReference>
<dbReference type="InterPro" id="IPR036895">
    <property type="entry name" value="Uracil-DNA_glycosylase-like_sf"/>
</dbReference>
<dbReference type="NCBIfam" id="TIGR00449">
    <property type="entry name" value="tgt_general"/>
    <property type="match status" value="1"/>
</dbReference>
<dbReference type="SUPFAM" id="SSF52141">
    <property type="entry name" value="Uracil-DNA glycosylase-like"/>
    <property type="match status" value="1"/>
</dbReference>
<dbReference type="InterPro" id="IPR050076">
    <property type="entry name" value="ArchSynthase1/Queuine_TRR"/>
</dbReference>
<dbReference type="STRING" id="1781255.BH720_15525"/>
<dbReference type="Pfam" id="PF17884">
    <property type="entry name" value="DUF5591"/>
    <property type="match status" value="1"/>
</dbReference>
<dbReference type="InterPro" id="IPR002616">
    <property type="entry name" value="tRNA_ribo_trans-like"/>
</dbReference>
<dbReference type="Gene3D" id="3.20.20.105">
    <property type="entry name" value="Queuine tRNA-ribosyltransferase-like"/>
    <property type="match status" value="1"/>
</dbReference>
<evidence type="ECO:0000256" key="1">
    <source>
        <dbReference type="ARBA" id="ARBA00022694"/>
    </source>
</evidence>
<feature type="domain" description="DUF5591" evidence="4">
    <location>
        <begin position="454"/>
        <end position="583"/>
    </location>
</feature>
<dbReference type="PANTHER" id="PTHR46499">
    <property type="entry name" value="QUEUINE TRNA-RIBOSYLTRANSFERASE"/>
    <property type="match status" value="1"/>
</dbReference>
<comment type="caution">
    <text evidence="5">The sequence shown here is derived from an EMBL/GenBank/DDBJ whole genome shotgun (WGS) entry which is preliminary data.</text>
</comment>
<evidence type="ECO:0000259" key="4">
    <source>
        <dbReference type="Pfam" id="PF17884"/>
    </source>
</evidence>
<dbReference type="Pfam" id="PF01702">
    <property type="entry name" value="TGT"/>
    <property type="match status" value="1"/>
</dbReference>
<dbReference type="AlphaFoldDB" id="A0A1E5QHZ2"/>
<keyword evidence="1" id="KW-0819">tRNA processing</keyword>
<name>A0A1E5QHZ2_9CYAN</name>
<evidence type="ECO:0000313" key="5">
    <source>
        <dbReference type="EMBL" id="OEJ74214.1"/>
    </source>
</evidence>
<dbReference type="GO" id="GO:0008616">
    <property type="term" value="P:tRNA queuosine(34) biosynthetic process"/>
    <property type="evidence" value="ECO:0007669"/>
    <property type="project" value="UniProtKB-KW"/>
</dbReference>
<protein>
    <submittedName>
        <fullName evidence="5">tRNA-guanine transglycosylase</fullName>
    </submittedName>
</protein>
<accession>A0A1E5QHZ2</accession>
<dbReference type="InterPro" id="IPR040777">
    <property type="entry name" value="DUF5591"/>
</dbReference>
<gene>
    <name evidence="5" type="ORF">BH720_15525</name>
</gene>
<dbReference type="GO" id="GO:0005737">
    <property type="term" value="C:cytoplasm"/>
    <property type="evidence" value="ECO:0007669"/>
    <property type="project" value="TreeGrafter"/>
</dbReference>
<feature type="domain" description="tRNA-guanine(15) transglycosylase-like" evidence="3">
    <location>
        <begin position="106"/>
        <end position="402"/>
    </location>
</feature>
<dbReference type="InterPro" id="IPR036511">
    <property type="entry name" value="TGT-like_sf"/>
</dbReference>
<dbReference type="OrthoDB" id="437181at2"/>
<dbReference type="EMBL" id="MJGC01000069">
    <property type="protein sequence ID" value="OEJ74214.1"/>
    <property type="molecule type" value="Genomic_DNA"/>
</dbReference>
<sequence>MFSITPFKHGRIGKLHLSRTQTTISTPRLYPVVCLVTGTTARGGGLWKYILQADELNSLLRREAPVPLMSQVLHFLDFIPNRPHELDKWRKQGIKQRYINDLSLKNFSSPLFLDSGGFKLLWNKSVNLSAYNLSIENEKASQTILELQREFEGDIVATLDYPLPPGLTQAEAEERMQKSIENAISTALELQKRSDYQPFLYVAAHGQNRDSMGRYVKQVFDRFQTQNLKNYPFGLAVGSLVPLRGSHKLLTIVNILQGLQENIPKKRHNEIPIHVFGVTGNIVPILAYLGVDSFDSSTYVQETRSLSYIDPVTRRTQPILEMDKLICDCRVCKNANLEEIQKALMSDIRGRPQESGHYKSKYYGDIALHNLEMDFQIVDETKKAIEADQLQDYLIQYTENFPQLHSVLEAIAQEDESLRVRLSRTIVSTPPKQKPNLDERLISLKYTPDDFDILKNGYQPSKGKQVLLIIPCSGGKPYSQSRSHRWIAECLEKALGDNTKLLEKVTLSGLYGLVPEKYEQEETILGYDFRLERFNTEQITLVTDRVVAYLEHYTNYYEAYIGYATSSAYRTVLEQAAKKASCSLQVLPVKPKSRRFTEFFRRENITELIERISTILKVEK</sequence>
<organism evidence="5">
    <name type="scientific">Desertifilum tharense IPPAS B-1220</name>
    <dbReference type="NCBI Taxonomy" id="1781255"/>
    <lineage>
        <taxon>Bacteria</taxon>
        <taxon>Bacillati</taxon>
        <taxon>Cyanobacteriota</taxon>
        <taxon>Cyanophyceae</taxon>
        <taxon>Desertifilales</taxon>
        <taxon>Desertifilaceae</taxon>
        <taxon>Desertifilum</taxon>
    </lineage>
</organism>
<evidence type="ECO:0000256" key="2">
    <source>
        <dbReference type="ARBA" id="ARBA00022785"/>
    </source>
</evidence>
<proteinExistence type="predicted"/>
<dbReference type="Gene3D" id="3.40.50.10630">
    <property type="entry name" value="Uracil-DNA glycosylase-like"/>
    <property type="match status" value="1"/>
</dbReference>
<evidence type="ECO:0000259" key="3">
    <source>
        <dbReference type="Pfam" id="PF01702"/>
    </source>
</evidence>
<dbReference type="SUPFAM" id="SSF51713">
    <property type="entry name" value="tRNA-guanine transglycosylase"/>
    <property type="match status" value="1"/>
</dbReference>
<reference evidence="5" key="1">
    <citation type="submission" date="2016-09" db="EMBL/GenBank/DDBJ databases">
        <title>Draft genome of thermotolerant cyanobacterium Desertifilum sp. strain IPPAS B-1220.</title>
        <authorList>
            <person name="Sinetova M.A."/>
            <person name="Bolakhan K."/>
            <person name="Zayadan B.K."/>
            <person name="Mironov K.S."/>
            <person name="Ustinova V."/>
            <person name="Kupriyanova E.V."/>
            <person name="Sidorov R.A."/>
            <person name="Skrypnik A.N."/>
            <person name="Gogoleva N.E."/>
            <person name="Gogolev Y.V."/>
            <person name="Los D.A."/>
        </authorList>
    </citation>
    <scope>NUCLEOTIDE SEQUENCE [LARGE SCALE GENOMIC DNA]</scope>
    <source>
        <strain evidence="5">IPPAS B-1220</strain>
    </source>
</reference>